<organism evidence="2 3">
    <name type="scientific">Ophiocordyceps australis</name>
    <dbReference type="NCBI Taxonomy" id="1399860"/>
    <lineage>
        <taxon>Eukaryota</taxon>
        <taxon>Fungi</taxon>
        <taxon>Dikarya</taxon>
        <taxon>Ascomycota</taxon>
        <taxon>Pezizomycotina</taxon>
        <taxon>Sordariomycetes</taxon>
        <taxon>Hypocreomycetidae</taxon>
        <taxon>Hypocreales</taxon>
        <taxon>Ophiocordycipitaceae</taxon>
        <taxon>Ophiocordyceps</taxon>
    </lineage>
</organism>
<evidence type="ECO:0000313" key="2">
    <source>
        <dbReference type="EMBL" id="PHH82209.1"/>
    </source>
</evidence>
<evidence type="ECO:0000313" key="3">
    <source>
        <dbReference type="Proteomes" id="UP000224854"/>
    </source>
</evidence>
<feature type="compositionally biased region" description="Polar residues" evidence="1">
    <location>
        <begin position="200"/>
        <end position="224"/>
    </location>
</feature>
<reference evidence="2 3" key="1">
    <citation type="submission" date="2017-06" db="EMBL/GenBank/DDBJ databases">
        <title>Ant-infecting Ophiocordyceps genomes reveal a high diversity of potential behavioral manipulation genes and a possible major role for enterotoxins.</title>
        <authorList>
            <person name="De Bekker C."/>
            <person name="Evans H.C."/>
            <person name="Brachmann A."/>
            <person name="Hughes D.P."/>
        </authorList>
    </citation>
    <scope>NUCLEOTIDE SEQUENCE [LARGE SCALE GENOMIC DNA]</scope>
    <source>
        <strain evidence="2 3">1348a</strain>
    </source>
</reference>
<dbReference type="OrthoDB" id="4366798at2759"/>
<accession>A0A2C5Y2T6</accession>
<gene>
    <name evidence="2" type="ORF">CDD82_6696</name>
</gene>
<sequence length="349" mass="39439">MDEPDWAWPAWKFGMKRDDLFTTLSQRYNTITIPVQDPEAFHHDVYEISHDAQNIEQFHRLMADRHHQRLQELNSSLETLAFQIIANPSLMASEQWQLALQLFRTKSYDSIIRYFASYLPQDGGDSHSVSSRSSCSEADSIHTLSTQASSTDDAPATRFLDENLSATDPVMSNEPCTVGHDGDGVCSFEASPSPIPCESAASSPSYTGSHECSQTNPPSRSMSFSELDVSRVPPILNKVQQDECEDDELPTSQHPYEDYDFLDIQHVSNDTLDSDTPTPRPEHVSSACYLELKSVMTRRRSLSPKSHLARRAAENIARGVFSRTPEEMESKVQKVVMLRKRPKARRRID</sequence>
<dbReference type="EMBL" id="NJEU01000071">
    <property type="protein sequence ID" value="PHH82209.1"/>
    <property type="molecule type" value="Genomic_DNA"/>
</dbReference>
<dbReference type="Proteomes" id="UP000224854">
    <property type="component" value="Unassembled WGS sequence"/>
</dbReference>
<feature type="region of interest" description="Disordered" evidence="1">
    <location>
        <begin position="197"/>
        <end position="226"/>
    </location>
</feature>
<evidence type="ECO:0000256" key="1">
    <source>
        <dbReference type="SAM" id="MobiDB-lite"/>
    </source>
</evidence>
<protein>
    <submittedName>
        <fullName evidence="2">Uncharacterized protein</fullName>
    </submittedName>
</protein>
<name>A0A2C5Y2T6_9HYPO</name>
<comment type="caution">
    <text evidence="2">The sequence shown here is derived from an EMBL/GenBank/DDBJ whole genome shotgun (WGS) entry which is preliminary data.</text>
</comment>
<dbReference type="AlphaFoldDB" id="A0A2C5Y2T6"/>
<proteinExistence type="predicted"/>
<keyword evidence="3" id="KW-1185">Reference proteome</keyword>